<dbReference type="Proteomes" id="UP000655044">
    <property type="component" value="Unassembled WGS sequence"/>
</dbReference>
<name>A0A8J3SCU1_PLARO</name>
<dbReference type="AlphaFoldDB" id="A0A8J3SCU1"/>
<gene>
    <name evidence="2" type="ORF">Pro02_57960</name>
</gene>
<organism evidence="2 3">
    <name type="scientific">Planobispora rosea</name>
    <dbReference type="NCBI Taxonomy" id="35762"/>
    <lineage>
        <taxon>Bacteria</taxon>
        <taxon>Bacillati</taxon>
        <taxon>Actinomycetota</taxon>
        <taxon>Actinomycetes</taxon>
        <taxon>Streptosporangiales</taxon>
        <taxon>Streptosporangiaceae</taxon>
        <taxon>Planobispora</taxon>
    </lineage>
</organism>
<evidence type="ECO:0000259" key="1">
    <source>
        <dbReference type="Pfam" id="PF01323"/>
    </source>
</evidence>
<feature type="domain" description="DSBA-like thioredoxin" evidence="1">
    <location>
        <begin position="9"/>
        <end position="192"/>
    </location>
</feature>
<dbReference type="PANTHER" id="PTHR13887">
    <property type="entry name" value="GLUTATHIONE S-TRANSFERASE KAPPA"/>
    <property type="match status" value="1"/>
</dbReference>
<dbReference type="InterPro" id="IPR036249">
    <property type="entry name" value="Thioredoxin-like_sf"/>
</dbReference>
<dbReference type="PANTHER" id="PTHR13887:SF41">
    <property type="entry name" value="THIOREDOXIN SUPERFAMILY PROTEIN"/>
    <property type="match status" value="1"/>
</dbReference>
<dbReference type="CDD" id="cd03024">
    <property type="entry name" value="DsbA_FrnE"/>
    <property type="match status" value="1"/>
</dbReference>
<proteinExistence type="predicted"/>
<reference evidence="2" key="1">
    <citation type="submission" date="2021-01" db="EMBL/GenBank/DDBJ databases">
        <title>Whole genome shotgun sequence of Planobispora rosea NBRC 15558.</title>
        <authorList>
            <person name="Komaki H."/>
            <person name="Tamura T."/>
        </authorList>
    </citation>
    <scope>NUCLEOTIDE SEQUENCE</scope>
    <source>
        <strain evidence="2">NBRC 15558</strain>
    </source>
</reference>
<dbReference type="RefSeq" id="WP_068920958.1">
    <property type="nucleotide sequence ID" value="NZ_BMQP01000039.1"/>
</dbReference>
<dbReference type="OrthoDB" id="9799122at2"/>
<comment type="caution">
    <text evidence="2">The sequence shown here is derived from an EMBL/GenBank/DDBJ whole genome shotgun (WGS) entry which is preliminary data.</text>
</comment>
<dbReference type="Gene3D" id="3.40.30.10">
    <property type="entry name" value="Glutaredoxin"/>
    <property type="match status" value="1"/>
</dbReference>
<dbReference type="GO" id="GO:0016491">
    <property type="term" value="F:oxidoreductase activity"/>
    <property type="evidence" value="ECO:0007669"/>
    <property type="project" value="InterPro"/>
</dbReference>
<keyword evidence="3" id="KW-1185">Reference proteome</keyword>
<dbReference type="EMBL" id="BOOI01000058">
    <property type="protein sequence ID" value="GIH87388.1"/>
    <property type="molecule type" value="Genomic_DNA"/>
</dbReference>
<evidence type="ECO:0000313" key="2">
    <source>
        <dbReference type="EMBL" id="GIH87388.1"/>
    </source>
</evidence>
<sequence length="203" mass="22358">MNDNGTSTQVEFTFDIPCVWSYFAFTRLQRALTHFRAEGGRAEVVFRPFQLDPEATAEGELKVEVLRRAFGIDPAQAVAEITELAAAEGLTLRHDKAIFSNTFEAHRLVALAGDQGLGEQMVERLFRAHHTDELNVADPDVLRRLASEVGVRWSDEGAAETRAELERVRRTGVRGVPVLRFAGRPATGGTPSEQDILAALDDA</sequence>
<dbReference type="InterPro" id="IPR001853">
    <property type="entry name" value="DSBA-like_thioredoxin_dom"/>
</dbReference>
<dbReference type="SUPFAM" id="SSF52833">
    <property type="entry name" value="Thioredoxin-like"/>
    <property type="match status" value="1"/>
</dbReference>
<evidence type="ECO:0000313" key="3">
    <source>
        <dbReference type="Proteomes" id="UP000655044"/>
    </source>
</evidence>
<dbReference type="Pfam" id="PF01323">
    <property type="entry name" value="DSBA"/>
    <property type="match status" value="1"/>
</dbReference>
<protein>
    <submittedName>
        <fullName evidence="2">DSBA oxidoreductase</fullName>
    </submittedName>
</protein>
<accession>A0A8J3SCU1</accession>